<dbReference type="PRINTS" id="PR00081">
    <property type="entry name" value="GDHRDH"/>
</dbReference>
<dbReference type="RefSeq" id="WP_053428453.1">
    <property type="nucleotide sequence ID" value="NZ_LGUE01000004.1"/>
</dbReference>
<keyword evidence="5" id="KW-1185">Reference proteome</keyword>
<evidence type="ECO:0000256" key="1">
    <source>
        <dbReference type="ARBA" id="ARBA00006484"/>
    </source>
</evidence>
<dbReference type="PATRIC" id="fig|189381.12.peg.2571"/>
<keyword evidence="2" id="KW-0560">Oxidoreductase</keyword>
<dbReference type="STRING" id="189381.GCA_900166615_01375"/>
<dbReference type="Pfam" id="PF00106">
    <property type="entry name" value="adh_short"/>
    <property type="match status" value="1"/>
</dbReference>
<evidence type="ECO:0000256" key="2">
    <source>
        <dbReference type="ARBA" id="ARBA00023002"/>
    </source>
</evidence>
<dbReference type="PANTHER" id="PTHR44196">
    <property type="entry name" value="DEHYDROGENASE/REDUCTASE SDR FAMILY MEMBER 7B"/>
    <property type="match status" value="1"/>
</dbReference>
<gene>
    <name evidence="4" type="ORF">AF331_12650</name>
</gene>
<dbReference type="AlphaFoldDB" id="A0A0M0G4Y7"/>
<dbReference type="Gene3D" id="3.40.50.720">
    <property type="entry name" value="NAD(P)-binding Rossmann-like Domain"/>
    <property type="match status" value="1"/>
</dbReference>
<comment type="caution">
    <text evidence="4">The sequence shown here is derived from an EMBL/GenBank/DDBJ whole genome shotgun (WGS) entry which is preliminary data.</text>
</comment>
<evidence type="ECO:0000256" key="3">
    <source>
        <dbReference type="RuleBase" id="RU000363"/>
    </source>
</evidence>
<dbReference type="EMBL" id="LGUE01000004">
    <property type="protein sequence ID" value="KON84853.1"/>
    <property type="molecule type" value="Genomic_DNA"/>
</dbReference>
<evidence type="ECO:0000313" key="5">
    <source>
        <dbReference type="Proteomes" id="UP000037405"/>
    </source>
</evidence>
<dbReference type="Proteomes" id="UP000037405">
    <property type="component" value="Unassembled WGS sequence"/>
</dbReference>
<evidence type="ECO:0000313" key="4">
    <source>
        <dbReference type="EMBL" id="KON84853.1"/>
    </source>
</evidence>
<accession>A0A0M0G4Y7</accession>
<dbReference type="PRINTS" id="PR00080">
    <property type="entry name" value="SDRFAMILY"/>
</dbReference>
<dbReference type="SUPFAM" id="SSF51735">
    <property type="entry name" value="NAD(P)-binding Rossmann-fold domains"/>
    <property type="match status" value="1"/>
</dbReference>
<name>A0A0M0G4Y7_9BACI</name>
<reference evidence="5" key="1">
    <citation type="submission" date="2015-07" db="EMBL/GenBank/DDBJ databases">
        <title>Fjat-14235 jcm11544.</title>
        <authorList>
            <person name="Liu B."/>
            <person name="Wang J."/>
            <person name="Zhu Y."/>
            <person name="Liu G."/>
            <person name="Chen Q."/>
            <person name="Chen Z."/>
            <person name="Lan J."/>
            <person name="Che J."/>
            <person name="Ge C."/>
            <person name="Shi H."/>
            <person name="Pan Z."/>
            <person name="Liu X."/>
        </authorList>
    </citation>
    <scope>NUCLEOTIDE SEQUENCE [LARGE SCALE GENOMIC DNA]</scope>
    <source>
        <strain evidence="5">JCM 11544</strain>
    </source>
</reference>
<dbReference type="OrthoDB" id="9808814at2"/>
<comment type="similarity">
    <text evidence="1 3">Belongs to the short-chain dehydrogenases/reductases (SDR) family.</text>
</comment>
<evidence type="ECO:0008006" key="6">
    <source>
        <dbReference type="Google" id="ProtNLM"/>
    </source>
</evidence>
<dbReference type="InterPro" id="IPR036291">
    <property type="entry name" value="NAD(P)-bd_dom_sf"/>
</dbReference>
<sequence length="253" mass="27301">MNQIALITGASSGIGKEFATQLAAKGMDVILVARSTGKLQELATELQEQWNVNATVITADLSKEYGAKDVYKQTQELGLTVDYLVNNAGFATSGEFLTNPHETDHNQVMVNVAAVVDMTHLYLKDMVAKGSGTIINLASVVSFQPVPYMAVYGATKAFVLSFTESLWEEYRKKGIKVLALCPGATATSFFETAGDVSVGKMRTAEQVVQSAFHALAKGNSFVVDGKSNYATTQMGRFLPRKVLTRLVAGIMKK</sequence>
<dbReference type="PANTHER" id="PTHR44196:SF2">
    <property type="entry name" value="SHORT-CHAIN DEHYDROGENASE-RELATED"/>
    <property type="match status" value="1"/>
</dbReference>
<dbReference type="GO" id="GO:0016491">
    <property type="term" value="F:oxidoreductase activity"/>
    <property type="evidence" value="ECO:0007669"/>
    <property type="project" value="UniProtKB-KW"/>
</dbReference>
<organism evidence="4 5">
    <name type="scientific">Rossellomorea marisflavi</name>
    <dbReference type="NCBI Taxonomy" id="189381"/>
    <lineage>
        <taxon>Bacteria</taxon>
        <taxon>Bacillati</taxon>
        <taxon>Bacillota</taxon>
        <taxon>Bacilli</taxon>
        <taxon>Bacillales</taxon>
        <taxon>Bacillaceae</taxon>
        <taxon>Rossellomorea</taxon>
    </lineage>
</organism>
<dbReference type="InterPro" id="IPR002347">
    <property type="entry name" value="SDR_fam"/>
</dbReference>
<proteinExistence type="inferred from homology"/>
<dbReference type="PIRSF" id="PIRSF000126">
    <property type="entry name" value="11-beta-HSD1"/>
    <property type="match status" value="1"/>
</dbReference>
<protein>
    <recommendedName>
        <fullName evidence="6">SDR family oxidoreductase</fullName>
    </recommendedName>
</protein>
<dbReference type="GO" id="GO:0016020">
    <property type="term" value="C:membrane"/>
    <property type="evidence" value="ECO:0007669"/>
    <property type="project" value="TreeGrafter"/>
</dbReference>